<accession>A0ABT8L3T7</accession>
<dbReference type="GO" id="GO:0005524">
    <property type="term" value="F:ATP binding"/>
    <property type="evidence" value="ECO:0007669"/>
    <property type="project" value="UniProtKB-KW"/>
</dbReference>
<evidence type="ECO:0000256" key="1">
    <source>
        <dbReference type="ARBA" id="ARBA00005417"/>
    </source>
</evidence>
<dbReference type="Gene3D" id="3.40.50.300">
    <property type="entry name" value="P-loop containing nucleotide triphosphate hydrolases"/>
    <property type="match status" value="1"/>
</dbReference>
<dbReference type="Pfam" id="PF14524">
    <property type="entry name" value="Wzt_C"/>
    <property type="match status" value="1"/>
</dbReference>
<comment type="similarity">
    <text evidence="1">Belongs to the ABC transporter superfamily.</text>
</comment>
<protein>
    <submittedName>
        <fullName evidence="6">ABC transporter ATP-binding protein</fullName>
    </submittedName>
</protein>
<comment type="caution">
    <text evidence="6">The sequence shown here is derived from an EMBL/GenBank/DDBJ whole genome shotgun (WGS) entry which is preliminary data.</text>
</comment>
<evidence type="ECO:0000259" key="5">
    <source>
        <dbReference type="PROSITE" id="PS50893"/>
    </source>
</evidence>
<dbReference type="Pfam" id="PF00005">
    <property type="entry name" value="ABC_tran"/>
    <property type="match status" value="1"/>
</dbReference>
<dbReference type="EMBL" id="JAUJEB010000001">
    <property type="protein sequence ID" value="MDN5211460.1"/>
    <property type="molecule type" value="Genomic_DNA"/>
</dbReference>
<dbReference type="InterPro" id="IPR003439">
    <property type="entry name" value="ABC_transporter-like_ATP-bd"/>
</dbReference>
<dbReference type="InterPro" id="IPR027417">
    <property type="entry name" value="P-loop_NTPase"/>
</dbReference>
<evidence type="ECO:0000256" key="4">
    <source>
        <dbReference type="ARBA" id="ARBA00022840"/>
    </source>
</evidence>
<keyword evidence="4 6" id="KW-0067">ATP-binding</keyword>
<dbReference type="SMART" id="SM00382">
    <property type="entry name" value="AAA"/>
    <property type="match status" value="1"/>
</dbReference>
<dbReference type="InterPro" id="IPR015860">
    <property type="entry name" value="ABC_transpr_TagH-like"/>
</dbReference>
<organism evidence="6 7">
    <name type="scientific">Agaribacillus aureus</name>
    <dbReference type="NCBI Taxonomy" id="3051825"/>
    <lineage>
        <taxon>Bacteria</taxon>
        <taxon>Pseudomonadati</taxon>
        <taxon>Bacteroidota</taxon>
        <taxon>Cytophagia</taxon>
        <taxon>Cytophagales</taxon>
        <taxon>Splendidivirgaceae</taxon>
        <taxon>Agaribacillus</taxon>
    </lineage>
</organism>
<keyword evidence="3" id="KW-0547">Nucleotide-binding</keyword>
<dbReference type="CDD" id="cd03220">
    <property type="entry name" value="ABC_KpsT_Wzt"/>
    <property type="match status" value="1"/>
</dbReference>
<dbReference type="PANTHER" id="PTHR46743">
    <property type="entry name" value="TEICHOIC ACIDS EXPORT ATP-BINDING PROTEIN TAGH"/>
    <property type="match status" value="1"/>
</dbReference>
<dbReference type="InterPro" id="IPR029439">
    <property type="entry name" value="Wzt_C"/>
</dbReference>
<evidence type="ECO:0000313" key="6">
    <source>
        <dbReference type="EMBL" id="MDN5211460.1"/>
    </source>
</evidence>
<dbReference type="Proteomes" id="UP001172083">
    <property type="component" value="Unassembled WGS sequence"/>
</dbReference>
<dbReference type="PROSITE" id="PS50893">
    <property type="entry name" value="ABC_TRANSPORTER_2"/>
    <property type="match status" value="1"/>
</dbReference>
<name>A0ABT8L3T7_9BACT</name>
<gene>
    <name evidence="6" type="ORF">QQ020_05340</name>
</gene>
<keyword evidence="2" id="KW-0813">Transport</keyword>
<dbReference type="RefSeq" id="WP_346756793.1">
    <property type="nucleotide sequence ID" value="NZ_JAUJEB010000001.1"/>
</dbReference>
<sequence>MSEKIIEIENLSKLYRLGDIGTGSLKNDVQRWWAKLRGKEDPFMKVGAENDRSKKGQSDYVWSLKDISFSINKGDALGIIGKNGAGKSTLLKLLSRVTAPTQGQIKIKGRVASLLEVGTGFHPDLTGLENIFLNGAIMGMTKSEIKAKLEEIVEFSGIAAYIDTPIKRYSTGMRVRLGFAVAAHLDSEILIVDEVLAVGDSVFQKKCIDKMTKVRSEGRTILFVSHQLSAVKSLCKTGVVLENGKLRFQGDIDGALAYYATTNNSIKGQELKLGDLDRHQSVGQIKFERIVFENYPVNFGETIKFKLILQTQDHETLFSDIDMAVNINDRNKSCIVHCANKFLGKNFSHTDDQMEYHFEIENNLKPGYYYMTLFLRSKDVIQDWIEDQIILEIQGSNPYGYHSNGLIQGNVLPGFNISQVNSKVLL</sequence>
<feature type="domain" description="ABC transporter" evidence="5">
    <location>
        <begin position="46"/>
        <end position="268"/>
    </location>
</feature>
<reference evidence="6" key="1">
    <citation type="submission" date="2023-06" db="EMBL/GenBank/DDBJ databases">
        <title>Genomic of Agaribacillus aureum.</title>
        <authorList>
            <person name="Wang G."/>
        </authorList>
    </citation>
    <scope>NUCLEOTIDE SEQUENCE</scope>
    <source>
        <strain evidence="6">BMA12</strain>
    </source>
</reference>
<evidence type="ECO:0000256" key="2">
    <source>
        <dbReference type="ARBA" id="ARBA00022448"/>
    </source>
</evidence>
<evidence type="ECO:0000313" key="7">
    <source>
        <dbReference type="Proteomes" id="UP001172083"/>
    </source>
</evidence>
<dbReference type="InterPro" id="IPR003593">
    <property type="entry name" value="AAA+_ATPase"/>
</dbReference>
<evidence type="ECO:0000256" key="3">
    <source>
        <dbReference type="ARBA" id="ARBA00022741"/>
    </source>
</evidence>
<dbReference type="InterPro" id="IPR050683">
    <property type="entry name" value="Bact_Polysacc_Export_ATP-bd"/>
</dbReference>
<dbReference type="PANTHER" id="PTHR46743:SF2">
    <property type="entry name" value="TEICHOIC ACIDS EXPORT ATP-BINDING PROTEIN TAGH"/>
    <property type="match status" value="1"/>
</dbReference>
<keyword evidence="7" id="KW-1185">Reference proteome</keyword>
<proteinExistence type="inferred from homology"/>
<dbReference type="SUPFAM" id="SSF52540">
    <property type="entry name" value="P-loop containing nucleoside triphosphate hydrolases"/>
    <property type="match status" value="1"/>
</dbReference>